<evidence type="ECO:0000313" key="5">
    <source>
        <dbReference type="Proteomes" id="UP000244810"/>
    </source>
</evidence>
<gene>
    <name evidence="4" type="ORF">DDE23_16210</name>
</gene>
<evidence type="ECO:0000256" key="2">
    <source>
        <dbReference type="SAM" id="MobiDB-lite"/>
    </source>
</evidence>
<dbReference type="GO" id="GO:0003700">
    <property type="term" value="F:DNA-binding transcription factor activity"/>
    <property type="evidence" value="ECO:0007669"/>
    <property type="project" value="InterPro"/>
</dbReference>
<evidence type="ECO:0000259" key="3">
    <source>
        <dbReference type="PROSITE" id="PS50937"/>
    </source>
</evidence>
<dbReference type="PROSITE" id="PS50937">
    <property type="entry name" value="HTH_MERR_2"/>
    <property type="match status" value="1"/>
</dbReference>
<dbReference type="Gene3D" id="1.10.1660.10">
    <property type="match status" value="1"/>
</dbReference>
<keyword evidence="5" id="KW-1185">Reference proteome</keyword>
<comment type="caution">
    <text evidence="4">The sequence shown here is derived from an EMBL/GenBank/DDBJ whole genome shotgun (WGS) entry which is preliminary data.</text>
</comment>
<protein>
    <submittedName>
        <fullName evidence="4">MerR family transcriptional regulator</fullName>
    </submittedName>
</protein>
<reference evidence="4 5" key="1">
    <citation type="journal article" date="2011" name="Syst. Appl. Microbiol.">
        <title>Defluviimonas denitrificans gen. nov., sp. nov., and Pararhodobacter aggregans gen. nov., sp. nov., non-phototrophic Rhodobacteraceae from the biofilter of a marine aquaculture.</title>
        <authorList>
            <person name="Foesel B.U."/>
            <person name="Drake H.L."/>
            <person name="Schramm A."/>
        </authorList>
    </citation>
    <scope>NUCLEOTIDE SEQUENCE [LARGE SCALE GENOMIC DNA]</scope>
    <source>
        <strain evidence="4 5">D1-19</strain>
    </source>
</reference>
<dbReference type="Proteomes" id="UP000244810">
    <property type="component" value="Unassembled WGS sequence"/>
</dbReference>
<proteinExistence type="predicted"/>
<dbReference type="InterPro" id="IPR000551">
    <property type="entry name" value="MerR-type_HTH_dom"/>
</dbReference>
<dbReference type="GO" id="GO:0003677">
    <property type="term" value="F:DNA binding"/>
    <property type="evidence" value="ECO:0007669"/>
    <property type="project" value="UniProtKB-KW"/>
</dbReference>
<dbReference type="EMBL" id="QDDR01000008">
    <property type="protein sequence ID" value="PVE46687.1"/>
    <property type="molecule type" value="Genomic_DNA"/>
</dbReference>
<dbReference type="SUPFAM" id="SSF46955">
    <property type="entry name" value="Putative DNA-binding domain"/>
    <property type="match status" value="1"/>
</dbReference>
<dbReference type="InterPro" id="IPR047057">
    <property type="entry name" value="MerR_fam"/>
</dbReference>
<dbReference type="Pfam" id="PF13411">
    <property type="entry name" value="MerR_1"/>
    <property type="match status" value="1"/>
</dbReference>
<dbReference type="AlphaFoldDB" id="A0A2T7UPU0"/>
<dbReference type="InterPro" id="IPR009061">
    <property type="entry name" value="DNA-bd_dom_put_sf"/>
</dbReference>
<name>A0A2T7UPU0_9RHOB</name>
<evidence type="ECO:0000256" key="1">
    <source>
        <dbReference type="ARBA" id="ARBA00023125"/>
    </source>
</evidence>
<dbReference type="RefSeq" id="WP_107752962.1">
    <property type="nucleotide sequence ID" value="NZ_QBKF01000008.1"/>
</dbReference>
<organism evidence="4 5">
    <name type="scientific">Pararhodobacter aggregans</name>
    <dbReference type="NCBI Taxonomy" id="404875"/>
    <lineage>
        <taxon>Bacteria</taxon>
        <taxon>Pseudomonadati</taxon>
        <taxon>Pseudomonadota</taxon>
        <taxon>Alphaproteobacteria</taxon>
        <taxon>Rhodobacterales</taxon>
        <taxon>Paracoccaceae</taxon>
        <taxon>Pararhodobacter</taxon>
    </lineage>
</organism>
<dbReference type="CDD" id="cd04765">
    <property type="entry name" value="HTH_MlrA-like_sg2"/>
    <property type="match status" value="1"/>
</dbReference>
<evidence type="ECO:0000313" key="4">
    <source>
        <dbReference type="EMBL" id="PVE46687.1"/>
    </source>
</evidence>
<keyword evidence="1" id="KW-0238">DNA-binding</keyword>
<dbReference type="SMART" id="SM00422">
    <property type="entry name" value="HTH_MERR"/>
    <property type="match status" value="1"/>
</dbReference>
<dbReference type="OrthoDB" id="9810140at2"/>
<feature type="compositionally biased region" description="Pro residues" evidence="2">
    <location>
        <begin position="230"/>
        <end position="239"/>
    </location>
</feature>
<dbReference type="PANTHER" id="PTHR30204">
    <property type="entry name" value="REDOX-CYCLING DRUG-SENSING TRANSCRIPTIONAL ACTIVATOR SOXR"/>
    <property type="match status" value="1"/>
</dbReference>
<feature type="domain" description="HTH merR-type" evidence="3">
    <location>
        <begin position="10"/>
        <end position="78"/>
    </location>
</feature>
<dbReference type="PANTHER" id="PTHR30204:SF15">
    <property type="entry name" value="BLL5018 PROTEIN"/>
    <property type="match status" value="1"/>
</dbReference>
<sequence length="297" mass="31864">MKKAPEAFRTISEVADILDTPAHVLRFWESKFYQIRPVKRAGGRRYYRPDDVALINGIKALLQSQGMTIRGVQRVLQEQGVKHVAGLGGPLRELEPVTAGEDEDFDLSEDLEDPAIDEAEIVSDPPLSDRIPAPATRPVTATLAPVEDEPVALTPEPVLAEARARPAEAGLPEEPPLGTLTEDEIEPAEALDLAPESAADILPEGLEEAPESPAVAPAPEPVAANAEPVPETPPAPAAQPAPGIEAMEPSERAMLARRLRGMARGGLGPRRDRAEMLARRIDALLERMSEASGAGRW</sequence>
<feature type="region of interest" description="Disordered" evidence="2">
    <location>
        <begin position="207"/>
        <end position="247"/>
    </location>
</feature>
<accession>A0A2T7UPU0</accession>
<feature type="compositionally biased region" description="Low complexity" evidence="2">
    <location>
        <begin position="211"/>
        <end position="229"/>
    </location>
</feature>